<keyword evidence="5 7" id="KW-0479">Metal-binding</keyword>
<dbReference type="GO" id="GO:0005737">
    <property type="term" value="C:cytoplasm"/>
    <property type="evidence" value="ECO:0007669"/>
    <property type="project" value="UniProtKB-SubCell"/>
</dbReference>
<dbReference type="Pfam" id="PF10263">
    <property type="entry name" value="SprT-like"/>
    <property type="match status" value="1"/>
</dbReference>
<protein>
    <recommendedName>
        <fullName evidence="3 7">Protein SprT</fullName>
    </recommendedName>
</protein>
<dbReference type="InterPro" id="IPR035240">
    <property type="entry name" value="SprT_Zn_ribbon"/>
</dbReference>
<reference evidence="9 10" key="1">
    <citation type="submission" date="2016-11" db="EMBL/GenBank/DDBJ databases">
        <authorList>
            <person name="Jaros S."/>
            <person name="Januszkiewicz K."/>
            <person name="Wedrychowicz H."/>
        </authorList>
    </citation>
    <scope>NUCLEOTIDE SEQUENCE [LARGE SCALE GENOMIC DNA]</scope>
    <source>
        <strain evidence="9 10">DSM 16917</strain>
    </source>
</reference>
<dbReference type="Proteomes" id="UP000184268">
    <property type="component" value="Unassembled WGS sequence"/>
</dbReference>
<evidence type="ECO:0000313" key="9">
    <source>
        <dbReference type="EMBL" id="SHH79123.1"/>
    </source>
</evidence>
<sequence length="167" mass="19490">MPLPPALQQAVIDRVEHCYQRAEAHWSRPFPRPRVEFRLRGQSAGVAHLQENRLRFNPVLLRDNPDAFIEEVVPHEVAHLLVWQCHGKVAPHGREWQSVMRELFQLTPRTRHQFDVSQLAPPSFAYRCSCQSHQLTLRRHNKVQRQQVQYLCRHCGEALVPSQDAEG</sequence>
<dbReference type="Pfam" id="PF17283">
    <property type="entry name" value="Zn_ribbon_SprT"/>
    <property type="match status" value="1"/>
</dbReference>
<proteinExistence type="inferred from homology"/>
<dbReference type="InterPro" id="IPR006640">
    <property type="entry name" value="SprT-like_domain"/>
</dbReference>
<organism evidence="9 10">
    <name type="scientific">Ferrimonas marina</name>
    <dbReference type="NCBI Taxonomy" id="299255"/>
    <lineage>
        <taxon>Bacteria</taxon>
        <taxon>Pseudomonadati</taxon>
        <taxon>Pseudomonadota</taxon>
        <taxon>Gammaproteobacteria</taxon>
        <taxon>Alteromonadales</taxon>
        <taxon>Ferrimonadaceae</taxon>
        <taxon>Ferrimonas</taxon>
    </lineage>
</organism>
<dbReference type="PANTHER" id="PTHR38773:SF1">
    <property type="entry name" value="PROTEIN SPRT"/>
    <property type="match status" value="1"/>
</dbReference>
<dbReference type="AlphaFoldDB" id="A0A1M5VW01"/>
<evidence type="ECO:0000256" key="7">
    <source>
        <dbReference type="HAMAP-Rule" id="MF_00746"/>
    </source>
</evidence>
<evidence type="ECO:0000256" key="4">
    <source>
        <dbReference type="ARBA" id="ARBA00022490"/>
    </source>
</evidence>
<keyword evidence="10" id="KW-1185">Reference proteome</keyword>
<feature type="active site" evidence="7">
    <location>
        <position position="76"/>
    </location>
</feature>
<evidence type="ECO:0000313" key="10">
    <source>
        <dbReference type="Proteomes" id="UP000184268"/>
    </source>
</evidence>
<dbReference type="GO" id="GO:0008270">
    <property type="term" value="F:zinc ion binding"/>
    <property type="evidence" value="ECO:0007669"/>
    <property type="project" value="UniProtKB-UniRule"/>
</dbReference>
<dbReference type="NCBIfam" id="NF003421">
    <property type="entry name" value="PRK04860.1"/>
    <property type="match status" value="1"/>
</dbReference>
<dbReference type="PANTHER" id="PTHR38773">
    <property type="entry name" value="PROTEIN SPRT"/>
    <property type="match status" value="1"/>
</dbReference>
<dbReference type="InterPro" id="IPR023483">
    <property type="entry name" value="Uncharacterised_SprT"/>
</dbReference>
<evidence type="ECO:0000256" key="1">
    <source>
        <dbReference type="ARBA" id="ARBA00004496"/>
    </source>
</evidence>
<evidence type="ECO:0000256" key="5">
    <source>
        <dbReference type="ARBA" id="ARBA00022723"/>
    </source>
</evidence>
<dbReference type="RefSeq" id="WP_067664159.1">
    <property type="nucleotide sequence ID" value="NZ_FQXG01000004.1"/>
</dbReference>
<evidence type="ECO:0000256" key="3">
    <source>
        <dbReference type="ARBA" id="ARBA00020082"/>
    </source>
</evidence>
<keyword evidence="6 7" id="KW-0862">Zinc</keyword>
<accession>A0A1M5VW01</accession>
<dbReference type="SMART" id="SM00731">
    <property type="entry name" value="SprT"/>
    <property type="match status" value="1"/>
</dbReference>
<evidence type="ECO:0000259" key="8">
    <source>
        <dbReference type="SMART" id="SM00731"/>
    </source>
</evidence>
<feature type="binding site" evidence="7">
    <location>
        <position position="79"/>
    </location>
    <ligand>
        <name>Zn(2+)</name>
        <dbReference type="ChEBI" id="CHEBI:29105"/>
    </ligand>
</feature>
<evidence type="ECO:0000256" key="2">
    <source>
        <dbReference type="ARBA" id="ARBA00006591"/>
    </source>
</evidence>
<feature type="binding site" evidence="7">
    <location>
        <position position="75"/>
    </location>
    <ligand>
        <name>Zn(2+)</name>
        <dbReference type="ChEBI" id="CHEBI:29105"/>
    </ligand>
</feature>
<dbReference type="OrthoDB" id="267364at2"/>
<dbReference type="EMBL" id="FQXG01000004">
    <property type="protein sequence ID" value="SHH79123.1"/>
    <property type="molecule type" value="Genomic_DNA"/>
</dbReference>
<keyword evidence="4 7" id="KW-0963">Cytoplasm</keyword>
<comment type="similarity">
    <text evidence="2 7">Belongs to the SprT family.</text>
</comment>
<dbReference type="HAMAP" id="MF_00746">
    <property type="entry name" value="SprT"/>
    <property type="match status" value="1"/>
</dbReference>
<dbReference type="GO" id="GO:0006950">
    <property type="term" value="P:response to stress"/>
    <property type="evidence" value="ECO:0007669"/>
    <property type="project" value="UniProtKB-ARBA"/>
</dbReference>
<comment type="subcellular location">
    <subcellularLocation>
        <location evidence="1 7">Cytoplasm</location>
    </subcellularLocation>
</comment>
<comment type="cofactor">
    <cofactor evidence="7">
        <name>Zn(2+)</name>
        <dbReference type="ChEBI" id="CHEBI:29105"/>
    </cofactor>
    <text evidence="7">Binds 1 zinc ion.</text>
</comment>
<dbReference type="STRING" id="299255.SAMN02745129_3007"/>
<feature type="domain" description="SprT-like" evidence="8">
    <location>
        <begin position="13"/>
        <end position="162"/>
    </location>
</feature>
<gene>
    <name evidence="7" type="primary">sprT</name>
    <name evidence="9" type="ORF">SAMN02745129_3007</name>
</gene>
<name>A0A1M5VW01_9GAMM</name>
<evidence type="ECO:0000256" key="6">
    <source>
        <dbReference type="ARBA" id="ARBA00022833"/>
    </source>
</evidence>